<feature type="region of interest" description="Disordered" evidence="1">
    <location>
        <begin position="30"/>
        <end position="86"/>
    </location>
</feature>
<protein>
    <submittedName>
        <fullName evidence="2">Uncharacterized protein</fullName>
    </submittedName>
</protein>
<dbReference type="Proteomes" id="UP000825935">
    <property type="component" value="Chromosome 28"/>
</dbReference>
<feature type="compositionally biased region" description="Low complexity" evidence="1">
    <location>
        <begin position="43"/>
        <end position="55"/>
    </location>
</feature>
<feature type="compositionally biased region" description="Low complexity" evidence="1">
    <location>
        <begin position="76"/>
        <end position="86"/>
    </location>
</feature>
<gene>
    <name evidence="2" type="ORF">KP509_28G053800</name>
</gene>
<sequence length="167" mass="18264">MDRQTADLVSVHELLDSRWHYDCVVSPRLRTDPTSAATSVAGRSRSPSPTPSSTSKRNQRVPSPSVQPCSPPSPRSPSADYSAASATQATSSYVSLSVFLNNGNTCRPNFATLSLSGNQAPRLNDKPTITPPMRTLLSKCREREHKSYIRGDPSRIRSYATWLTVDS</sequence>
<evidence type="ECO:0000256" key="1">
    <source>
        <dbReference type="SAM" id="MobiDB-lite"/>
    </source>
</evidence>
<dbReference type="AlphaFoldDB" id="A0A8T2RDK0"/>
<comment type="caution">
    <text evidence="2">The sequence shown here is derived from an EMBL/GenBank/DDBJ whole genome shotgun (WGS) entry which is preliminary data.</text>
</comment>
<dbReference type="OrthoDB" id="2001016at2759"/>
<reference evidence="2" key="1">
    <citation type="submission" date="2021-08" db="EMBL/GenBank/DDBJ databases">
        <title>WGS assembly of Ceratopteris richardii.</title>
        <authorList>
            <person name="Marchant D.B."/>
            <person name="Chen G."/>
            <person name="Jenkins J."/>
            <person name="Shu S."/>
            <person name="Leebens-Mack J."/>
            <person name="Grimwood J."/>
            <person name="Schmutz J."/>
            <person name="Soltis P."/>
            <person name="Soltis D."/>
            <person name="Chen Z.-H."/>
        </authorList>
    </citation>
    <scope>NUCLEOTIDE SEQUENCE</scope>
    <source>
        <strain evidence="2">Whitten #5841</strain>
        <tissue evidence="2">Leaf</tissue>
    </source>
</reference>
<accession>A0A8T2RDK0</accession>
<keyword evidence="3" id="KW-1185">Reference proteome</keyword>
<proteinExistence type="predicted"/>
<name>A0A8T2RDK0_CERRI</name>
<evidence type="ECO:0000313" key="3">
    <source>
        <dbReference type="Proteomes" id="UP000825935"/>
    </source>
</evidence>
<organism evidence="2 3">
    <name type="scientific">Ceratopteris richardii</name>
    <name type="common">Triangle waterfern</name>
    <dbReference type="NCBI Taxonomy" id="49495"/>
    <lineage>
        <taxon>Eukaryota</taxon>
        <taxon>Viridiplantae</taxon>
        <taxon>Streptophyta</taxon>
        <taxon>Embryophyta</taxon>
        <taxon>Tracheophyta</taxon>
        <taxon>Polypodiopsida</taxon>
        <taxon>Polypodiidae</taxon>
        <taxon>Polypodiales</taxon>
        <taxon>Pteridineae</taxon>
        <taxon>Pteridaceae</taxon>
        <taxon>Parkerioideae</taxon>
        <taxon>Ceratopteris</taxon>
    </lineage>
</organism>
<dbReference type="EMBL" id="CM035433">
    <property type="protein sequence ID" value="KAH7294040.1"/>
    <property type="molecule type" value="Genomic_DNA"/>
</dbReference>
<evidence type="ECO:0000313" key="2">
    <source>
        <dbReference type="EMBL" id="KAH7294040.1"/>
    </source>
</evidence>